<keyword evidence="2" id="KW-0812">Transmembrane</keyword>
<dbReference type="KEGG" id="nta:107826808"/>
<name>A0A1S4D7L1_TOBAC</name>
<dbReference type="AlphaFoldDB" id="A0A1S4D7L1"/>
<feature type="region of interest" description="Disordered" evidence="1">
    <location>
        <begin position="136"/>
        <end position="186"/>
    </location>
</feature>
<reference evidence="3" key="1">
    <citation type="submission" date="2025-08" db="UniProtKB">
        <authorList>
            <consortium name="RefSeq"/>
        </authorList>
    </citation>
    <scope>IDENTIFICATION</scope>
</reference>
<sequence length="285" mass="33172">MIKLVRWASKAPFSSIDEDQNWGWQGCFIQVRTSDLIPAQWRPLPEKYNVSRNYNSYKTLILCFIFTFLIGVCCGATLARVLNAITRLKEWIRGICSQIPYAECSWHELSKSRWEAHSHGLPKTIELRPLVRGEYLPDDRSASGQPRAIAGEKKRRRAPSSPSSKKKKPRRRLARKPKERSSSRVPDSNSLFWFRDEPEEDYLLWPASRPFPRNRWQPRGKQWRLIPLKFMRLVHRRGSRPLESWASPSVIEILGSLSFTEPMFDEARVMKEQSNEVAHGADDPL</sequence>
<evidence type="ECO:0000256" key="2">
    <source>
        <dbReference type="SAM" id="Phobius"/>
    </source>
</evidence>
<organism evidence="3">
    <name type="scientific">Nicotiana tabacum</name>
    <name type="common">Common tobacco</name>
    <dbReference type="NCBI Taxonomy" id="4097"/>
    <lineage>
        <taxon>Eukaryota</taxon>
        <taxon>Viridiplantae</taxon>
        <taxon>Streptophyta</taxon>
        <taxon>Embryophyta</taxon>
        <taxon>Tracheophyta</taxon>
        <taxon>Spermatophyta</taxon>
        <taxon>Magnoliopsida</taxon>
        <taxon>eudicotyledons</taxon>
        <taxon>Gunneridae</taxon>
        <taxon>Pentapetalae</taxon>
        <taxon>asterids</taxon>
        <taxon>lamiids</taxon>
        <taxon>Solanales</taxon>
        <taxon>Solanaceae</taxon>
        <taxon>Nicotianoideae</taxon>
        <taxon>Nicotianeae</taxon>
        <taxon>Nicotiana</taxon>
    </lineage>
</organism>
<gene>
    <name evidence="3" type="primary">LOC107826808</name>
</gene>
<keyword evidence="2" id="KW-1133">Transmembrane helix</keyword>
<dbReference type="PaxDb" id="4097-A0A1S4D7L1"/>
<keyword evidence="2" id="KW-0472">Membrane</keyword>
<feature type="compositionally biased region" description="Basic residues" evidence="1">
    <location>
        <begin position="153"/>
        <end position="178"/>
    </location>
</feature>
<proteinExistence type="predicted"/>
<feature type="transmembrane region" description="Helical" evidence="2">
    <location>
        <begin position="59"/>
        <end position="82"/>
    </location>
</feature>
<accession>A0A1S4D7L1</accession>
<protein>
    <submittedName>
        <fullName evidence="3">Uncharacterized protein</fullName>
    </submittedName>
</protein>
<evidence type="ECO:0000256" key="1">
    <source>
        <dbReference type="SAM" id="MobiDB-lite"/>
    </source>
</evidence>
<dbReference type="OrthoDB" id="1329044at2759"/>
<evidence type="ECO:0000313" key="3">
    <source>
        <dbReference type="RefSeq" id="XP_016509328.1"/>
    </source>
</evidence>
<dbReference type="RefSeq" id="XP_016509328.1">
    <property type="nucleotide sequence ID" value="XM_016653842.1"/>
</dbReference>